<keyword evidence="3" id="KW-1185">Reference proteome</keyword>
<evidence type="ECO:0000313" key="3">
    <source>
        <dbReference type="Proteomes" id="UP001318860"/>
    </source>
</evidence>
<reference evidence="2 3" key="1">
    <citation type="journal article" date="2021" name="Comput. Struct. Biotechnol. J.">
        <title>De novo genome assembly of the potent medicinal plant Rehmannia glutinosa using nanopore technology.</title>
        <authorList>
            <person name="Ma L."/>
            <person name="Dong C."/>
            <person name="Song C."/>
            <person name="Wang X."/>
            <person name="Zheng X."/>
            <person name="Niu Y."/>
            <person name="Chen S."/>
            <person name="Feng W."/>
        </authorList>
    </citation>
    <scope>NUCLEOTIDE SEQUENCE [LARGE SCALE GENOMIC DNA]</scope>
    <source>
        <strain evidence="2">DH-2019</strain>
    </source>
</reference>
<evidence type="ECO:0000256" key="1">
    <source>
        <dbReference type="SAM" id="MobiDB-lite"/>
    </source>
</evidence>
<organism evidence="2 3">
    <name type="scientific">Rehmannia glutinosa</name>
    <name type="common">Chinese foxglove</name>
    <dbReference type="NCBI Taxonomy" id="99300"/>
    <lineage>
        <taxon>Eukaryota</taxon>
        <taxon>Viridiplantae</taxon>
        <taxon>Streptophyta</taxon>
        <taxon>Embryophyta</taxon>
        <taxon>Tracheophyta</taxon>
        <taxon>Spermatophyta</taxon>
        <taxon>Magnoliopsida</taxon>
        <taxon>eudicotyledons</taxon>
        <taxon>Gunneridae</taxon>
        <taxon>Pentapetalae</taxon>
        <taxon>asterids</taxon>
        <taxon>lamiids</taxon>
        <taxon>Lamiales</taxon>
        <taxon>Orobanchaceae</taxon>
        <taxon>Rehmannieae</taxon>
        <taxon>Rehmannia</taxon>
    </lineage>
</organism>
<feature type="compositionally biased region" description="Basic and acidic residues" evidence="1">
    <location>
        <begin position="1"/>
        <end position="17"/>
    </location>
</feature>
<protein>
    <submittedName>
        <fullName evidence="2">Uncharacterized protein</fullName>
    </submittedName>
</protein>
<evidence type="ECO:0000313" key="2">
    <source>
        <dbReference type="EMBL" id="KAK6161745.1"/>
    </source>
</evidence>
<dbReference type="EMBL" id="JABTTQ020000003">
    <property type="protein sequence ID" value="KAK6161745.1"/>
    <property type="molecule type" value="Genomic_DNA"/>
</dbReference>
<feature type="region of interest" description="Disordered" evidence="1">
    <location>
        <begin position="1"/>
        <end position="40"/>
    </location>
</feature>
<proteinExistence type="predicted"/>
<name>A0ABR0XRQ7_REHGL</name>
<feature type="region of interest" description="Disordered" evidence="1">
    <location>
        <begin position="59"/>
        <end position="89"/>
    </location>
</feature>
<sequence>MHERPHPFRRSGGDRSKAAQPPRQLHQAHPNPNFFPYPQPFHYQQNPYLLPHLNPFLQNPYNLPPDRRQLADSDFPTPRDPYNDDRQNRSCYNKYSKFPQQHGKVQNEMIEKLDRAVMRARRDLLASNENVSTWKVSQAALLKVKAESWESLGFQMQQVPSLKGLLVTEGKVNAFIHCFVAARRITSLYDLEMAICKSEGIEHFEELELGPLARHPLALHYFYVTADTIEAYRIRTEQIICYLCEFLDTHKRKEHCVDTFLDFMAMKQSVTSREKLCVRVQNFGRDDMIDYSFVPLLTTFDHKEFIAELLSHEPPFVPNVIYVDSDEDSRVEFEEDPEENPDGLFSS</sequence>
<comment type="caution">
    <text evidence="2">The sequence shown here is derived from an EMBL/GenBank/DDBJ whole genome shotgun (WGS) entry which is preliminary data.</text>
</comment>
<accession>A0ABR0XRQ7</accession>
<dbReference type="Proteomes" id="UP001318860">
    <property type="component" value="Unassembled WGS sequence"/>
</dbReference>
<gene>
    <name evidence="2" type="ORF">DH2020_005126</name>
</gene>